<dbReference type="PANTHER" id="PTHR45737:SF6">
    <property type="entry name" value="VON WILLEBRAND FACTOR A DOMAIN-CONTAINING PROTEIN 5A"/>
    <property type="match status" value="1"/>
</dbReference>
<dbReference type="EMBL" id="DS113843">
    <property type="protein sequence ID" value="EAX94687.1"/>
    <property type="molecule type" value="Genomic_DNA"/>
</dbReference>
<dbReference type="OrthoDB" id="5980706at2759"/>
<evidence type="ECO:0000259" key="2">
    <source>
        <dbReference type="PROSITE" id="PS51468"/>
    </source>
</evidence>
<dbReference type="RefSeq" id="XP_001307617.1">
    <property type="nucleotide sequence ID" value="XM_001307616.1"/>
</dbReference>
<dbReference type="AlphaFoldDB" id="A2FK81"/>
<organism evidence="3 4">
    <name type="scientific">Trichomonas vaginalis (strain ATCC PRA-98 / G3)</name>
    <dbReference type="NCBI Taxonomy" id="412133"/>
    <lineage>
        <taxon>Eukaryota</taxon>
        <taxon>Metamonada</taxon>
        <taxon>Parabasalia</taxon>
        <taxon>Trichomonadida</taxon>
        <taxon>Trichomonadidae</taxon>
        <taxon>Trichomonas</taxon>
    </lineage>
</organism>
<feature type="domain" description="VIT" evidence="2">
    <location>
        <begin position="1"/>
        <end position="98"/>
    </location>
</feature>
<proteinExistence type="predicted"/>
<sequence>MQKPTKLFTNSTGRNTDIYYFFPNELQFCTYDSLFIIDGKEIKPQLRAKDEAKKEFEEAVNAGHIAMFGEDLGNGLNCFRLGNLPAGKTAEIHLKVSFLADINENGYFYKFPLTHKYQQGSVTNDYSDKPESFHFSTSIMTQKEMSNVKVSVNGTTNVIDSHNATFVTNDTPTKDAIIIETQIKDKDKNIAISSDGYIAITTYPSFEGPITSNSEFYFIVDCSGSMTGSRILKAIECMRMFIQSLPVGCRFSIIKFGSNFHTILKSCDYTDKNLANAMQLLYTINSDMGGTDIYSPLKYVSDIKPKKGFVKQIFLLTDGEVQDSDEICAMAYKNRSNNRIFSIGLGSGADPGLIKGIARKSGGNYTIIGDNDNLNQKVIEMLCSAISPALCNITIQSKSKQTEMWPSPCPPLFPKNPQSFIVKSSFTENILISGSLIKEQVDIVVPVSPLVDNLGLRQLFSRYIIDDYETQLILKNDDKIKKKCIDLSLSSGVLCKFTSYIGVDDQSHVRRLYLNLCTSICRGESLTNYSEIATNDHIIEFDEMSLSRKIAEIRNRRSSNSLEHQIHDQKVDGSWSDFGEIDKDIESRYGHVVASTVAAIAFIRRTFKDRLFEFTLIIKKALDFLKKQDKNVDWESIINKFV</sequence>
<keyword evidence="4" id="KW-1185">Reference proteome</keyword>
<dbReference type="OMA" id="FQMEIAY"/>
<reference evidence="3" key="2">
    <citation type="journal article" date="2007" name="Science">
        <title>Draft genome sequence of the sexually transmitted pathogen Trichomonas vaginalis.</title>
        <authorList>
            <person name="Carlton J.M."/>
            <person name="Hirt R.P."/>
            <person name="Silva J.C."/>
            <person name="Delcher A.L."/>
            <person name="Schatz M."/>
            <person name="Zhao Q."/>
            <person name="Wortman J.R."/>
            <person name="Bidwell S.L."/>
            <person name="Alsmark U.C.M."/>
            <person name="Besteiro S."/>
            <person name="Sicheritz-Ponten T."/>
            <person name="Noel C.J."/>
            <person name="Dacks J.B."/>
            <person name="Foster P.G."/>
            <person name="Simillion C."/>
            <person name="Van de Peer Y."/>
            <person name="Miranda-Saavedra D."/>
            <person name="Barton G.J."/>
            <person name="Westrop G.D."/>
            <person name="Mueller S."/>
            <person name="Dessi D."/>
            <person name="Fiori P.L."/>
            <person name="Ren Q."/>
            <person name="Paulsen I."/>
            <person name="Zhang H."/>
            <person name="Bastida-Corcuera F.D."/>
            <person name="Simoes-Barbosa A."/>
            <person name="Brown M.T."/>
            <person name="Hayes R.D."/>
            <person name="Mukherjee M."/>
            <person name="Okumura C.Y."/>
            <person name="Schneider R."/>
            <person name="Smith A.J."/>
            <person name="Vanacova S."/>
            <person name="Villalvazo M."/>
            <person name="Haas B.J."/>
            <person name="Pertea M."/>
            <person name="Feldblyum T.V."/>
            <person name="Utterback T.R."/>
            <person name="Shu C.L."/>
            <person name="Osoegawa K."/>
            <person name="de Jong P.J."/>
            <person name="Hrdy I."/>
            <person name="Horvathova L."/>
            <person name="Zubacova Z."/>
            <person name="Dolezal P."/>
            <person name="Malik S.B."/>
            <person name="Logsdon J.M. Jr."/>
            <person name="Henze K."/>
            <person name="Gupta A."/>
            <person name="Wang C.C."/>
            <person name="Dunne R.L."/>
            <person name="Upcroft J.A."/>
            <person name="Upcroft P."/>
            <person name="White O."/>
            <person name="Salzberg S.L."/>
            <person name="Tang P."/>
            <person name="Chiu C.-H."/>
            <person name="Lee Y.-S."/>
            <person name="Embley T.M."/>
            <person name="Coombs G.H."/>
            <person name="Mottram J.C."/>
            <person name="Tachezy J."/>
            <person name="Fraser-Liggett C.M."/>
            <person name="Johnson P.J."/>
        </authorList>
    </citation>
    <scope>NUCLEOTIDE SEQUENCE [LARGE SCALE GENOMIC DNA]</scope>
    <source>
        <strain evidence="3">G3</strain>
    </source>
</reference>
<dbReference type="PROSITE" id="PS50234">
    <property type="entry name" value="VWFA"/>
    <property type="match status" value="1"/>
</dbReference>
<accession>A2FK81</accession>
<dbReference type="InterPro" id="IPR002035">
    <property type="entry name" value="VWF_A"/>
</dbReference>
<dbReference type="VEuPathDB" id="TrichDB:TVAGG3_0977920"/>
<evidence type="ECO:0000313" key="4">
    <source>
        <dbReference type="Proteomes" id="UP000001542"/>
    </source>
</evidence>
<evidence type="ECO:0000313" key="3">
    <source>
        <dbReference type="EMBL" id="EAX94687.1"/>
    </source>
</evidence>
<evidence type="ECO:0000259" key="1">
    <source>
        <dbReference type="PROSITE" id="PS50234"/>
    </source>
</evidence>
<dbReference type="Pfam" id="PF13768">
    <property type="entry name" value="VWA_3"/>
    <property type="match status" value="1"/>
</dbReference>
<dbReference type="PROSITE" id="PS51468">
    <property type="entry name" value="VIT"/>
    <property type="match status" value="1"/>
</dbReference>
<dbReference type="VEuPathDB" id="TrichDB:TVAG_461410"/>
<protein>
    <submittedName>
        <fullName evidence="3">von Willebrand factor type A domain containing protein</fullName>
    </submittedName>
</protein>
<dbReference type="SMART" id="SM00327">
    <property type="entry name" value="VWA"/>
    <property type="match status" value="1"/>
</dbReference>
<dbReference type="SMR" id="A2FK81"/>
<dbReference type="eggNOG" id="ENOG502QRPK">
    <property type="taxonomic scope" value="Eukaryota"/>
</dbReference>
<dbReference type="PANTHER" id="PTHR45737">
    <property type="entry name" value="VON WILLEBRAND FACTOR A DOMAIN-CONTAINING PROTEIN 5A"/>
    <property type="match status" value="1"/>
</dbReference>
<dbReference type="SUPFAM" id="SSF53300">
    <property type="entry name" value="vWA-like"/>
    <property type="match status" value="1"/>
</dbReference>
<name>A2FK81_TRIV3</name>
<dbReference type="KEGG" id="tva:4752428"/>
<dbReference type="Gene3D" id="3.40.50.410">
    <property type="entry name" value="von Willebrand factor, type A domain"/>
    <property type="match status" value="1"/>
</dbReference>
<dbReference type="InParanoid" id="A2FK81"/>
<gene>
    <name evidence="3" type="ORF">TVAG_461410</name>
</gene>
<dbReference type="Proteomes" id="UP000001542">
    <property type="component" value="Unassembled WGS sequence"/>
</dbReference>
<dbReference type="Pfam" id="PF08487">
    <property type="entry name" value="VIT"/>
    <property type="match status" value="1"/>
</dbReference>
<dbReference type="InterPro" id="IPR013694">
    <property type="entry name" value="VIT"/>
</dbReference>
<dbReference type="InterPro" id="IPR036465">
    <property type="entry name" value="vWFA_dom_sf"/>
</dbReference>
<feature type="domain" description="VWFA" evidence="1">
    <location>
        <begin position="215"/>
        <end position="382"/>
    </location>
</feature>
<reference evidence="3" key="1">
    <citation type="submission" date="2006-10" db="EMBL/GenBank/DDBJ databases">
        <authorList>
            <person name="Amadeo P."/>
            <person name="Zhao Q."/>
            <person name="Wortman J."/>
            <person name="Fraser-Liggett C."/>
            <person name="Carlton J."/>
        </authorList>
    </citation>
    <scope>NUCLEOTIDE SEQUENCE</scope>
    <source>
        <strain evidence="3">G3</strain>
    </source>
</reference>
<dbReference type="STRING" id="5722.A2FK81"/>